<name>A0A485AHE9_KLUCR</name>
<proteinExistence type="inferred from homology"/>
<evidence type="ECO:0000256" key="2">
    <source>
        <dbReference type="ARBA" id="ARBA00022801"/>
    </source>
</evidence>
<dbReference type="PANTHER" id="PTHR11113:SF14">
    <property type="entry name" value="N-ACETYLGLUCOSAMINE-6-PHOSPHATE DEACETYLASE"/>
    <property type="match status" value="1"/>
</dbReference>
<dbReference type="Gene3D" id="3.20.20.140">
    <property type="entry name" value="Metal-dependent hydrolases"/>
    <property type="match status" value="1"/>
</dbReference>
<gene>
    <name evidence="3" type="primary">nagA_1</name>
    <name evidence="3" type="ORF">NCTC12993_01645</name>
</gene>
<organism evidence="3 4">
    <name type="scientific">Kluyvera cryocrescens</name>
    <name type="common">Kluyvera citrophila</name>
    <dbReference type="NCBI Taxonomy" id="580"/>
    <lineage>
        <taxon>Bacteria</taxon>
        <taxon>Pseudomonadati</taxon>
        <taxon>Pseudomonadota</taxon>
        <taxon>Gammaproteobacteria</taxon>
        <taxon>Enterobacterales</taxon>
        <taxon>Enterobacteriaceae</taxon>
        <taxon>Kluyvera</taxon>
    </lineage>
</organism>
<dbReference type="EC" id="3.5.1.25" evidence="3"/>
<dbReference type="Proteomes" id="UP000401081">
    <property type="component" value="Unassembled WGS sequence"/>
</dbReference>
<dbReference type="GO" id="GO:0008448">
    <property type="term" value="F:N-acetylglucosamine-6-phosphate deacetylase activity"/>
    <property type="evidence" value="ECO:0007669"/>
    <property type="project" value="UniProtKB-EC"/>
</dbReference>
<evidence type="ECO:0000313" key="3">
    <source>
        <dbReference type="EMBL" id="VFS60402.1"/>
    </source>
</evidence>
<accession>A0A485AHE9</accession>
<comment type="similarity">
    <text evidence="1">Belongs to the metallo-dependent hydrolases superfamily. NagA family.</text>
</comment>
<protein>
    <submittedName>
        <fullName evidence="3">N-acetylglucosamine-6-phosphate deacetylase</fullName>
        <ecNumber evidence="3">3.5.1.25</ecNumber>
    </submittedName>
</protein>
<evidence type="ECO:0000313" key="4">
    <source>
        <dbReference type="Proteomes" id="UP000401081"/>
    </source>
</evidence>
<dbReference type="EMBL" id="CAADJD010000014">
    <property type="protein sequence ID" value="VFS60402.1"/>
    <property type="molecule type" value="Genomic_DNA"/>
</dbReference>
<keyword evidence="2 3" id="KW-0378">Hydrolase</keyword>
<keyword evidence="4" id="KW-1185">Reference proteome</keyword>
<dbReference type="InterPro" id="IPR032466">
    <property type="entry name" value="Metal_Hydrolase"/>
</dbReference>
<dbReference type="GO" id="GO:0006046">
    <property type="term" value="P:N-acetylglucosamine catabolic process"/>
    <property type="evidence" value="ECO:0007669"/>
    <property type="project" value="TreeGrafter"/>
</dbReference>
<dbReference type="AlphaFoldDB" id="A0A485AHE9"/>
<dbReference type="PANTHER" id="PTHR11113">
    <property type="entry name" value="N-ACETYLGLUCOSAMINE-6-PHOSPHATE DEACETYLASE"/>
    <property type="match status" value="1"/>
</dbReference>
<reference evidence="3 4" key="1">
    <citation type="submission" date="2019-03" db="EMBL/GenBank/DDBJ databases">
        <authorList>
            <consortium name="Pathogen Informatics"/>
        </authorList>
    </citation>
    <scope>NUCLEOTIDE SEQUENCE [LARGE SCALE GENOMIC DNA]</scope>
    <source>
        <strain evidence="3 4">NCTC12993</strain>
    </source>
</reference>
<sequence>MTQTLRARRLLTEQGWRDDHQLHIVDGVITAIEPIPAGVTQRDAELLCPAYIDTHVHGGAGVDVMDEAPDTLDTLAIHKAREGVGGWLPTTVTAPLNMIHRALERIAKRYHAGGPGAQVLGSYLEGPYFTPQNKGAHPPALFRELGYQRT</sequence>
<evidence type="ECO:0000256" key="1">
    <source>
        <dbReference type="ARBA" id="ARBA00010716"/>
    </source>
</evidence>
<dbReference type="SUPFAM" id="SSF51556">
    <property type="entry name" value="Metallo-dependent hydrolases"/>
    <property type="match status" value="1"/>
</dbReference>